<comment type="similarity">
    <text evidence="2">Belongs to the asparagine synthetase family.</text>
</comment>
<dbReference type="RefSeq" id="WP_020634147.1">
    <property type="nucleotide sequence ID" value="NZ_KB913032.1"/>
</dbReference>
<comment type="caution">
    <text evidence="13">The sequence shown here is derived from an EMBL/GenBank/DDBJ whole genome shotgun (WGS) entry which is preliminary data.</text>
</comment>
<reference evidence="13 14" key="1">
    <citation type="submission" date="2017-07" db="EMBL/GenBank/DDBJ databases">
        <title>Amycolatopsis alba DSM 44262 Genome sequencing and assembly.</title>
        <authorList>
            <person name="Kaur N."/>
            <person name="Mayilraj S."/>
        </authorList>
    </citation>
    <scope>NUCLEOTIDE SEQUENCE [LARGE SCALE GENOMIC DNA]</scope>
    <source>
        <strain evidence="13 14">DSM 44262</strain>
    </source>
</reference>
<name>A0A229S8C7_AMYAL</name>
<dbReference type="InterPro" id="IPR001962">
    <property type="entry name" value="Asn_synthase"/>
</dbReference>
<comment type="catalytic activity">
    <reaction evidence="8">
        <text>L-aspartate + L-glutamine + ATP + H2O = L-asparagine + L-glutamate + AMP + diphosphate + H(+)</text>
        <dbReference type="Rhea" id="RHEA:12228"/>
        <dbReference type="ChEBI" id="CHEBI:15377"/>
        <dbReference type="ChEBI" id="CHEBI:15378"/>
        <dbReference type="ChEBI" id="CHEBI:29985"/>
        <dbReference type="ChEBI" id="CHEBI:29991"/>
        <dbReference type="ChEBI" id="CHEBI:30616"/>
        <dbReference type="ChEBI" id="CHEBI:33019"/>
        <dbReference type="ChEBI" id="CHEBI:58048"/>
        <dbReference type="ChEBI" id="CHEBI:58359"/>
        <dbReference type="ChEBI" id="CHEBI:456215"/>
        <dbReference type="EC" id="6.3.5.4"/>
    </reaction>
</comment>
<dbReference type="GO" id="GO:0006529">
    <property type="term" value="P:asparagine biosynthetic process"/>
    <property type="evidence" value="ECO:0007669"/>
    <property type="project" value="UniProtKB-KW"/>
</dbReference>
<proteinExistence type="inferred from homology"/>
<evidence type="ECO:0000256" key="2">
    <source>
        <dbReference type="ARBA" id="ARBA00005752"/>
    </source>
</evidence>
<dbReference type="InterPro" id="IPR033738">
    <property type="entry name" value="AsnB_N"/>
</dbReference>
<dbReference type="GO" id="GO:0004066">
    <property type="term" value="F:asparagine synthase (glutamine-hydrolyzing) activity"/>
    <property type="evidence" value="ECO:0007669"/>
    <property type="project" value="UniProtKB-EC"/>
</dbReference>
<evidence type="ECO:0000256" key="9">
    <source>
        <dbReference type="PIRSR" id="PIRSR001589-1"/>
    </source>
</evidence>
<dbReference type="EMBL" id="NMQU01000006">
    <property type="protein sequence ID" value="OXM55183.1"/>
    <property type="molecule type" value="Genomic_DNA"/>
</dbReference>
<evidence type="ECO:0000256" key="8">
    <source>
        <dbReference type="ARBA" id="ARBA00048741"/>
    </source>
</evidence>
<dbReference type="InterPro" id="IPR017932">
    <property type="entry name" value="GATase_2_dom"/>
</dbReference>
<evidence type="ECO:0000256" key="7">
    <source>
        <dbReference type="ARBA" id="ARBA00022962"/>
    </source>
</evidence>
<evidence type="ECO:0000256" key="10">
    <source>
        <dbReference type="PIRSR" id="PIRSR001589-2"/>
    </source>
</evidence>
<dbReference type="PIRSF" id="PIRSF001589">
    <property type="entry name" value="Asn_synthetase_glu-h"/>
    <property type="match status" value="1"/>
</dbReference>
<keyword evidence="9" id="KW-0028">Amino-acid biosynthesis</keyword>
<dbReference type="PANTHER" id="PTHR43284">
    <property type="entry name" value="ASPARAGINE SYNTHETASE (GLUTAMINE-HYDROLYZING)"/>
    <property type="match status" value="1"/>
</dbReference>
<dbReference type="CDD" id="cd00712">
    <property type="entry name" value="AsnB"/>
    <property type="match status" value="1"/>
</dbReference>
<evidence type="ECO:0000313" key="13">
    <source>
        <dbReference type="EMBL" id="OXM55183.1"/>
    </source>
</evidence>
<evidence type="ECO:0000256" key="1">
    <source>
        <dbReference type="ARBA" id="ARBA00005187"/>
    </source>
</evidence>
<feature type="binding site" evidence="10">
    <location>
        <position position="103"/>
    </location>
    <ligand>
        <name>L-glutamine</name>
        <dbReference type="ChEBI" id="CHEBI:58359"/>
    </ligand>
</feature>
<evidence type="ECO:0000256" key="11">
    <source>
        <dbReference type="PIRSR" id="PIRSR001589-3"/>
    </source>
</evidence>
<dbReference type="InterPro" id="IPR006426">
    <property type="entry name" value="Asn_synth_AEB"/>
</dbReference>
<evidence type="ECO:0000256" key="6">
    <source>
        <dbReference type="ARBA" id="ARBA00022888"/>
    </source>
</evidence>
<dbReference type="Gene3D" id="3.40.50.620">
    <property type="entry name" value="HUPs"/>
    <property type="match status" value="1"/>
</dbReference>
<dbReference type="EC" id="6.3.5.4" evidence="3"/>
<dbReference type="Pfam" id="PF13537">
    <property type="entry name" value="GATase_7"/>
    <property type="match status" value="1"/>
</dbReference>
<dbReference type="NCBIfam" id="TIGR01536">
    <property type="entry name" value="asn_synth_AEB"/>
    <property type="match status" value="1"/>
</dbReference>
<dbReference type="Gene3D" id="3.60.20.10">
    <property type="entry name" value="Glutamine Phosphoribosylpyrophosphate, subunit 1, domain 1"/>
    <property type="match status" value="1"/>
</dbReference>
<dbReference type="AlphaFoldDB" id="A0A229S8C7"/>
<dbReference type="PANTHER" id="PTHR43284:SF1">
    <property type="entry name" value="ASPARAGINE SYNTHETASE"/>
    <property type="match status" value="1"/>
</dbReference>
<dbReference type="InterPro" id="IPR014729">
    <property type="entry name" value="Rossmann-like_a/b/a_fold"/>
</dbReference>
<dbReference type="GO" id="GO:0005524">
    <property type="term" value="F:ATP binding"/>
    <property type="evidence" value="ECO:0007669"/>
    <property type="project" value="UniProtKB-KW"/>
</dbReference>
<keyword evidence="5 10" id="KW-0067">ATP-binding</keyword>
<feature type="active site" description="For GATase activity" evidence="9">
    <location>
        <position position="2"/>
    </location>
</feature>
<keyword evidence="4 10" id="KW-0547">Nucleotide-binding</keyword>
<keyword evidence="14" id="KW-1185">Reference proteome</keyword>
<dbReference type="CDD" id="cd01991">
    <property type="entry name" value="Asn_synthase_B_C"/>
    <property type="match status" value="1"/>
</dbReference>
<dbReference type="GO" id="GO:0005829">
    <property type="term" value="C:cytosol"/>
    <property type="evidence" value="ECO:0007669"/>
    <property type="project" value="TreeGrafter"/>
</dbReference>
<feature type="domain" description="Glutamine amidotransferase type-2" evidence="12">
    <location>
        <begin position="2"/>
        <end position="215"/>
    </location>
</feature>
<evidence type="ECO:0000259" key="12">
    <source>
        <dbReference type="PROSITE" id="PS51278"/>
    </source>
</evidence>
<evidence type="ECO:0000313" key="14">
    <source>
        <dbReference type="Proteomes" id="UP000215563"/>
    </source>
</evidence>
<dbReference type="OrthoDB" id="9763290at2"/>
<keyword evidence="7 9" id="KW-0315">Glutamine amidotransferase</keyword>
<keyword evidence="6 9" id="KW-0061">Asparagine biosynthesis</keyword>
<feature type="site" description="Important for beta-aspartyl-AMP intermediate formation" evidence="11">
    <location>
        <position position="381"/>
    </location>
</feature>
<dbReference type="Pfam" id="PF00733">
    <property type="entry name" value="Asn_synthase"/>
    <property type="match status" value="1"/>
</dbReference>
<sequence>MCGITGWIDYNRDLATERPTVELMTEAIASRGVDDHGLWLRGHACLGHTRTAVIDPAGGAQPMIADEDGSPSAVLAYSGEIFNFQQLRTELRERGHKFRTRSDTEVVLRSYLEWGVRCAERLEGMFAFAVWDLRTEELVLIRDRMGIKPLFYAKIPGGFIFGSEPKALLAHPAIRPTVDLDGLREIFSTAKRPGAAVFRDMQELRAGHTLTVSRKGLYEQTYWKLEAKPHEEDLGGTIAHVRSLLSDIVLRELVADVPLCVGLSGGLDSSAITALAAQWMWKLGGDRVRTVTHAFEGYEENFRPDDVRDTPDGPFAAEMAALVRSDHTDLTIRTADLMDPETRRAVLLAQDMPSTLGDMDTSHYLMLKSVRDHSTVMLTGEVGDEVFCGFRWMFDPDFTNSGTFPWVANENKMRSTGHGRGLFDQGLFSRKLDMATYYADNYQQTIDETPHQEGENGLEHKMREICYAHFTRWLPMLLARGDRLAMAHGLETRIPYCDHRLVEYLYNTPWAFKTFDGREKSLLRAAVGDLLPKSIVERRKSPWPVTQDPAYTEALHREFAGVLADPSSPVLPLLDLKASKETAANPTGSAHEWQSRINVETALQFNAWLRHYQVDLAI</sequence>
<protein>
    <recommendedName>
        <fullName evidence="3">asparagine synthase (glutamine-hydrolyzing)</fullName>
        <ecNumber evidence="3">6.3.5.4</ecNumber>
    </recommendedName>
</protein>
<gene>
    <name evidence="13" type="primary">asnB</name>
    <name evidence="13" type="ORF">CFP75_01375</name>
</gene>
<comment type="pathway">
    <text evidence="1">Amino-acid biosynthesis; L-asparagine biosynthesis; L-asparagine from L-aspartate (L-Gln route): step 1/1.</text>
</comment>
<evidence type="ECO:0000256" key="4">
    <source>
        <dbReference type="ARBA" id="ARBA00022741"/>
    </source>
</evidence>
<evidence type="ECO:0000256" key="5">
    <source>
        <dbReference type="ARBA" id="ARBA00022840"/>
    </source>
</evidence>
<accession>A0A229S8C7</accession>
<organism evidence="13 14">
    <name type="scientific">Amycolatopsis alba DSM 44262</name>
    <dbReference type="NCBI Taxonomy" id="1125972"/>
    <lineage>
        <taxon>Bacteria</taxon>
        <taxon>Bacillati</taxon>
        <taxon>Actinomycetota</taxon>
        <taxon>Actinomycetes</taxon>
        <taxon>Pseudonocardiales</taxon>
        <taxon>Pseudonocardiaceae</taxon>
        <taxon>Amycolatopsis</taxon>
    </lineage>
</organism>
<dbReference type="SUPFAM" id="SSF52402">
    <property type="entry name" value="Adenine nucleotide alpha hydrolases-like"/>
    <property type="match status" value="1"/>
</dbReference>
<dbReference type="Proteomes" id="UP000215563">
    <property type="component" value="Unassembled WGS sequence"/>
</dbReference>
<dbReference type="InterPro" id="IPR051786">
    <property type="entry name" value="ASN_synthetase/amidase"/>
</dbReference>
<dbReference type="SUPFAM" id="SSF56235">
    <property type="entry name" value="N-terminal nucleophile aminohydrolases (Ntn hydrolases)"/>
    <property type="match status" value="1"/>
</dbReference>
<dbReference type="PROSITE" id="PS51278">
    <property type="entry name" value="GATASE_TYPE_2"/>
    <property type="match status" value="1"/>
</dbReference>
<evidence type="ECO:0000256" key="3">
    <source>
        <dbReference type="ARBA" id="ARBA00012737"/>
    </source>
</evidence>
<dbReference type="InterPro" id="IPR029055">
    <property type="entry name" value="Ntn_hydrolases_N"/>
</dbReference>